<accession>A0A369AD16</accession>
<dbReference type="GO" id="GO:0030145">
    <property type="term" value="F:manganese ion binding"/>
    <property type="evidence" value="ECO:0007669"/>
    <property type="project" value="TreeGrafter"/>
</dbReference>
<dbReference type="PROSITE" id="PS51409">
    <property type="entry name" value="ARGINASE_2"/>
    <property type="match status" value="1"/>
</dbReference>
<evidence type="ECO:0000256" key="4">
    <source>
        <dbReference type="ARBA" id="ARBA00018123"/>
    </source>
</evidence>
<evidence type="ECO:0000313" key="10">
    <source>
        <dbReference type="EMBL" id="RCX05314.1"/>
    </source>
</evidence>
<gene>
    <name evidence="10" type="ORF">DES35_101599</name>
</gene>
<dbReference type="PANTHER" id="PTHR43782">
    <property type="entry name" value="ARGINASE"/>
    <property type="match status" value="1"/>
</dbReference>
<dbReference type="InterPro" id="IPR014033">
    <property type="entry name" value="Arginase"/>
</dbReference>
<keyword evidence="6" id="KW-0479">Metal-binding</keyword>
<dbReference type="GO" id="GO:0005829">
    <property type="term" value="C:cytosol"/>
    <property type="evidence" value="ECO:0007669"/>
    <property type="project" value="TreeGrafter"/>
</dbReference>
<keyword evidence="5" id="KW-0056">Arginine metabolism</keyword>
<comment type="similarity">
    <text evidence="9">Belongs to the arginase family.</text>
</comment>
<dbReference type="InterPro" id="IPR023696">
    <property type="entry name" value="Ureohydrolase_dom_sf"/>
</dbReference>
<reference evidence="10 11" key="1">
    <citation type="submission" date="2018-07" db="EMBL/GenBank/DDBJ databases">
        <title>Genomic Encyclopedia of Type Strains, Phase IV (KMG-IV): sequencing the most valuable type-strain genomes for metagenomic binning, comparative biology and taxonomic classification.</title>
        <authorList>
            <person name="Goeker M."/>
        </authorList>
    </citation>
    <scope>NUCLEOTIDE SEQUENCE [LARGE SCALE GENOMIC DNA]</scope>
    <source>
        <strain evidence="10 11">DSM 21410</strain>
    </source>
</reference>
<protein>
    <recommendedName>
        <fullName evidence="4">Arginase</fullName>
        <ecNumber evidence="3">3.5.3.1</ecNumber>
    </recommendedName>
</protein>
<evidence type="ECO:0000256" key="1">
    <source>
        <dbReference type="ARBA" id="ARBA00001936"/>
    </source>
</evidence>
<evidence type="ECO:0000256" key="9">
    <source>
        <dbReference type="PROSITE-ProRule" id="PRU00742"/>
    </source>
</evidence>
<dbReference type="PRINTS" id="PR00116">
    <property type="entry name" value="ARGINASE"/>
</dbReference>
<keyword evidence="11" id="KW-1185">Reference proteome</keyword>
<proteinExistence type="inferred from homology"/>
<dbReference type="PANTHER" id="PTHR43782:SF3">
    <property type="entry name" value="ARGINASE"/>
    <property type="match status" value="1"/>
</dbReference>
<evidence type="ECO:0000256" key="5">
    <source>
        <dbReference type="ARBA" id="ARBA00022503"/>
    </source>
</evidence>
<dbReference type="Pfam" id="PF00491">
    <property type="entry name" value="Arginase"/>
    <property type="match status" value="1"/>
</dbReference>
<keyword evidence="8" id="KW-0464">Manganese</keyword>
<organism evidence="10 11">
    <name type="scientific">Schleiferia thermophila</name>
    <dbReference type="NCBI Taxonomy" id="884107"/>
    <lineage>
        <taxon>Bacteria</taxon>
        <taxon>Pseudomonadati</taxon>
        <taxon>Bacteroidota</taxon>
        <taxon>Flavobacteriia</taxon>
        <taxon>Flavobacteriales</taxon>
        <taxon>Schleiferiaceae</taxon>
        <taxon>Schleiferia</taxon>
    </lineage>
</organism>
<keyword evidence="7" id="KW-0378">Hydrolase</keyword>
<evidence type="ECO:0000256" key="3">
    <source>
        <dbReference type="ARBA" id="ARBA00012168"/>
    </source>
</evidence>
<sequence>MAKRKIRLISVMSELGAGTRGASLGLDAMRIASFKLNPKFFKKYKVDEVKHLNNMLFEEDATPYAKRLDGIVQMYKRIEESIDEVLDHGYFPIVISGDHSNAGGTIAGIKTAYPNKRLGVIWIDAHADLHSPYTSPSGNVHGMPLATALSEDNLDCKLKKVPETTLQYWNQLKGQSPRIQYSDLVFIALRSTEMPEDYLILRNKVPVIRVQEVREIGPVKTAEKALNYLKDCDIIYISFDVDSMDPSVSRGTGTPVPGGLFEEEATAIIVRLLEDPRVVCLEFTEINPVLDDKGNAMGEAAFRILNTVVDVLKSNN</sequence>
<dbReference type="CDD" id="cd09989">
    <property type="entry name" value="Arginase"/>
    <property type="match status" value="1"/>
</dbReference>
<evidence type="ECO:0000256" key="7">
    <source>
        <dbReference type="ARBA" id="ARBA00022801"/>
    </source>
</evidence>
<dbReference type="InterPro" id="IPR006035">
    <property type="entry name" value="Ureohydrolase"/>
</dbReference>
<comment type="cofactor">
    <cofactor evidence="1">
        <name>Mn(2+)</name>
        <dbReference type="ChEBI" id="CHEBI:29035"/>
    </cofactor>
</comment>
<dbReference type="Gene3D" id="3.40.800.10">
    <property type="entry name" value="Ureohydrolase domain"/>
    <property type="match status" value="1"/>
</dbReference>
<dbReference type="EC" id="3.5.3.1" evidence="3"/>
<evidence type="ECO:0000256" key="8">
    <source>
        <dbReference type="ARBA" id="ARBA00023211"/>
    </source>
</evidence>
<evidence type="ECO:0000313" key="11">
    <source>
        <dbReference type="Proteomes" id="UP000253517"/>
    </source>
</evidence>
<dbReference type="GO" id="GO:0004053">
    <property type="term" value="F:arginase activity"/>
    <property type="evidence" value="ECO:0007669"/>
    <property type="project" value="UniProtKB-EC"/>
</dbReference>
<dbReference type="SUPFAM" id="SSF52768">
    <property type="entry name" value="Arginase/deacetylase"/>
    <property type="match status" value="1"/>
</dbReference>
<dbReference type="RefSeq" id="WP_037355903.1">
    <property type="nucleotide sequence ID" value="NZ_BHZF01000001.1"/>
</dbReference>
<dbReference type="GO" id="GO:0006525">
    <property type="term" value="P:arginine metabolic process"/>
    <property type="evidence" value="ECO:0007669"/>
    <property type="project" value="UniProtKB-KW"/>
</dbReference>
<evidence type="ECO:0000256" key="2">
    <source>
        <dbReference type="ARBA" id="ARBA00005098"/>
    </source>
</evidence>
<comment type="caution">
    <text evidence="10">The sequence shown here is derived from an EMBL/GenBank/DDBJ whole genome shotgun (WGS) entry which is preliminary data.</text>
</comment>
<comment type="pathway">
    <text evidence="2">Nitrogen metabolism; urea cycle; L-ornithine and urea from L-arginine: step 1/1.</text>
</comment>
<name>A0A369AD16_9FLAO</name>
<evidence type="ECO:0000256" key="6">
    <source>
        <dbReference type="ARBA" id="ARBA00022723"/>
    </source>
</evidence>
<dbReference type="Proteomes" id="UP000253517">
    <property type="component" value="Unassembled WGS sequence"/>
</dbReference>
<dbReference type="EMBL" id="QPJS01000001">
    <property type="protein sequence ID" value="RCX05314.1"/>
    <property type="molecule type" value="Genomic_DNA"/>
</dbReference>
<dbReference type="AlphaFoldDB" id="A0A369AD16"/>